<organism evidence="1 2">
    <name type="scientific">Piscinibacter aquaticus</name>
    <dbReference type="NCBI Taxonomy" id="392597"/>
    <lineage>
        <taxon>Bacteria</taxon>
        <taxon>Pseudomonadati</taxon>
        <taxon>Pseudomonadota</taxon>
        <taxon>Betaproteobacteria</taxon>
        <taxon>Burkholderiales</taxon>
        <taxon>Sphaerotilaceae</taxon>
        <taxon>Piscinibacter</taxon>
    </lineage>
</organism>
<evidence type="ECO:0000313" key="1">
    <source>
        <dbReference type="EMBL" id="TXC62127.1"/>
    </source>
</evidence>
<gene>
    <name evidence="1" type="ORF">FSC37_22440</name>
</gene>
<proteinExistence type="predicted"/>
<dbReference type="Proteomes" id="UP000321832">
    <property type="component" value="Unassembled WGS sequence"/>
</dbReference>
<keyword evidence="2" id="KW-1185">Reference proteome</keyword>
<protein>
    <submittedName>
        <fullName evidence="1">Uncharacterized protein</fullName>
    </submittedName>
</protein>
<name>A0A5C6TN18_9BURK</name>
<dbReference type="EMBL" id="VOPW01000002">
    <property type="protein sequence ID" value="TXC62127.1"/>
    <property type="molecule type" value="Genomic_DNA"/>
</dbReference>
<evidence type="ECO:0000313" key="2">
    <source>
        <dbReference type="Proteomes" id="UP000321832"/>
    </source>
</evidence>
<sequence length="102" mass="11353">MVCYKHGRLGNLLHFDAQKLGRIEYPSNRVTGNRRDSLGGASWEALFVVVDDRARIASAAEQVDEKTPQAVSFLRYDLTHCAGLGATVRRVLIESGATFRFK</sequence>
<comment type="caution">
    <text evidence="1">The sequence shown here is derived from an EMBL/GenBank/DDBJ whole genome shotgun (WGS) entry which is preliminary data.</text>
</comment>
<dbReference type="AlphaFoldDB" id="A0A5C6TN18"/>
<reference evidence="1 2" key="1">
    <citation type="submission" date="2019-08" db="EMBL/GenBank/DDBJ databases">
        <authorList>
            <person name="Khan S.A."/>
            <person name="Jeon C.O."/>
            <person name="Jeong S.E."/>
        </authorList>
    </citation>
    <scope>NUCLEOTIDE SEQUENCE [LARGE SCALE GENOMIC DNA]</scope>
    <source>
        <strain evidence="2">IMCC1728</strain>
    </source>
</reference>
<accession>A0A5C6TN18</accession>